<dbReference type="Proteomes" id="UP000199656">
    <property type="component" value="Unassembled WGS sequence"/>
</dbReference>
<keyword evidence="2" id="KW-1185">Reference proteome</keyword>
<proteinExistence type="predicted"/>
<name>A0A1H4GAR9_9BACT</name>
<sequence>MNKMEQDAIYYLLKKVHEFYPVGMTTLAEYPGEKKIMEIIEKKINAMIAEEDTLGSALREAIKLSTGDYQLFDLSSRQFPCYLIGIFYEEDTSGDLSRRTFLLFTISLLCNCYTYFIHDYYRVFGQITFSQRRKMYPIDSVSLVSHASFEKIKPIVESVSMKIENILPTYKYVSHLQLFGSKVTGAAPYGKSIDDNPTQSYSIYHFLFDSYFEENPHVAP</sequence>
<gene>
    <name evidence="1" type="ORF">SAMN05660909_05033</name>
</gene>
<accession>A0A1H4GAR9</accession>
<dbReference type="AlphaFoldDB" id="A0A1H4GAR9"/>
<dbReference type="STRING" id="408074.SAMN05660909_05033"/>
<organism evidence="1 2">
    <name type="scientific">Chitinophaga terrae</name>
    <name type="common">ex Kim and Jung 2007</name>
    <dbReference type="NCBI Taxonomy" id="408074"/>
    <lineage>
        <taxon>Bacteria</taxon>
        <taxon>Pseudomonadati</taxon>
        <taxon>Bacteroidota</taxon>
        <taxon>Chitinophagia</taxon>
        <taxon>Chitinophagales</taxon>
        <taxon>Chitinophagaceae</taxon>
        <taxon>Chitinophaga</taxon>
    </lineage>
</organism>
<protein>
    <submittedName>
        <fullName evidence="1">Uncharacterized protein</fullName>
    </submittedName>
</protein>
<dbReference type="EMBL" id="FNRL01000034">
    <property type="protein sequence ID" value="SEB05792.1"/>
    <property type="molecule type" value="Genomic_DNA"/>
</dbReference>
<reference evidence="2" key="1">
    <citation type="submission" date="2016-10" db="EMBL/GenBank/DDBJ databases">
        <authorList>
            <person name="Varghese N."/>
            <person name="Submissions S."/>
        </authorList>
    </citation>
    <scope>NUCLEOTIDE SEQUENCE [LARGE SCALE GENOMIC DNA]</scope>
    <source>
        <strain evidence="2">DSM 23920</strain>
    </source>
</reference>
<evidence type="ECO:0000313" key="2">
    <source>
        <dbReference type="Proteomes" id="UP000199656"/>
    </source>
</evidence>
<evidence type="ECO:0000313" key="1">
    <source>
        <dbReference type="EMBL" id="SEB05792.1"/>
    </source>
</evidence>